<dbReference type="EMBL" id="CASHTH010001698">
    <property type="protein sequence ID" value="CAI8018588.1"/>
    <property type="molecule type" value="Genomic_DNA"/>
</dbReference>
<keyword evidence="2" id="KW-1185">Reference proteome</keyword>
<comment type="caution">
    <text evidence="1">The sequence shown here is derived from an EMBL/GenBank/DDBJ whole genome shotgun (WGS) entry which is preliminary data.</text>
</comment>
<name>A0AA35RX82_GEOBA</name>
<reference evidence="1" key="1">
    <citation type="submission" date="2023-03" db="EMBL/GenBank/DDBJ databases">
        <authorList>
            <person name="Steffen K."/>
            <person name="Cardenas P."/>
        </authorList>
    </citation>
    <scope>NUCLEOTIDE SEQUENCE</scope>
</reference>
<organism evidence="1 2">
    <name type="scientific">Geodia barretti</name>
    <name type="common">Barrett's horny sponge</name>
    <dbReference type="NCBI Taxonomy" id="519541"/>
    <lineage>
        <taxon>Eukaryota</taxon>
        <taxon>Metazoa</taxon>
        <taxon>Porifera</taxon>
        <taxon>Demospongiae</taxon>
        <taxon>Heteroscleromorpha</taxon>
        <taxon>Tetractinellida</taxon>
        <taxon>Astrophorina</taxon>
        <taxon>Geodiidae</taxon>
        <taxon>Geodia</taxon>
    </lineage>
</organism>
<protein>
    <submittedName>
        <fullName evidence="1">Uncharacterized protein</fullName>
    </submittedName>
</protein>
<proteinExistence type="predicted"/>
<gene>
    <name evidence="1" type="ORF">GBAR_LOCUS11262</name>
</gene>
<evidence type="ECO:0000313" key="2">
    <source>
        <dbReference type="Proteomes" id="UP001174909"/>
    </source>
</evidence>
<dbReference type="AlphaFoldDB" id="A0AA35RX82"/>
<accession>A0AA35RX82</accession>
<sequence>RLGSSGLHLTPAARAVEFPVCSSANVGKTAADKYRHRAVSVLFRISSSTTNRTGPQMANNDSAPKFPCFGSSLVQGHTHRCANLYNGGRFECHDKPHQLCHACANYTNCYMEGHNNGKAVPEQEEDLDTVDDPVENIQDLN</sequence>
<feature type="non-terminal residue" evidence="1">
    <location>
        <position position="141"/>
    </location>
</feature>
<dbReference type="Proteomes" id="UP001174909">
    <property type="component" value="Unassembled WGS sequence"/>
</dbReference>
<evidence type="ECO:0000313" key="1">
    <source>
        <dbReference type="EMBL" id="CAI8018588.1"/>
    </source>
</evidence>